<dbReference type="EMBL" id="KQ964274">
    <property type="protein sequence ID" value="KXJ85806.1"/>
    <property type="molecule type" value="Genomic_DNA"/>
</dbReference>
<organism evidence="1 2">
    <name type="scientific">Microdochium bolleyi</name>
    <dbReference type="NCBI Taxonomy" id="196109"/>
    <lineage>
        <taxon>Eukaryota</taxon>
        <taxon>Fungi</taxon>
        <taxon>Dikarya</taxon>
        <taxon>Ascomycota</taxon>
        <taxon>Pezizomycotina</taxon>
        <taxon>Sordariomycetes</taxon>
        <taxon>Xylariomycetidae</taxon>
        <taxon>Xylariales</taxon>
        <taxon>Microdochiaceae</taxon>
        <taxon>Microdochium</taxon>
    </lineage>
</organism>
<dbReference type="InParanoid" id="A0A136ILH1"/>
<protein>
    <submittedName>
        <fullName evidence="1">Uncharacterized protein</fullName>
    </submittedName>
</protein>
<evidence type="ECO:0000313" key="1">
    <source>
        <dbReference type="EMBL" id="KXJ85806.1"/>
    </source>
</evidence>
<keyword evidence="2" id="KW-1185">Reference proteome</keyword>
<evidence type="ECO:0000313" key="2">
    <source>
        <dbReference type="Proteomes" id="UP000070501"/>
    </source>
</evidence>
<dbReference type="Proteomes" id="UP000070501">
    <property type="component" value="Unassembled WGS sequence"/>
</dbReference>
<reference evidence="2" key="1">
    <citation type="submission" date="2016-02" db="EMBL/GenBank/DDBJ databases">
        <title>Draft genome sequence of Microdochium bolleyi, a fungal endophyte of beachgrass.</title>
        <authorList>
            <consortium name="DOE Joint Genome Institute"/>
            <person name="David A.S."/>
            <person name="May G."/>
            <person name="Haridas S."/>
            <person name="Lim J."/>
            <person name="Wang M."/>
            <person name="Labutti K."/>
            <person name="Lipzen A."/>
            <person name="Barry K."/>
            <person name="Grigoriev I.V."/>
        </authorList>
    </citation>
    <scope>NUCLEOTIDE SEQUENCE [LARGE SCALE GENOMIC DNA]</scope>
    <source>
        <strain evidence="2">J235TASD1</strain>
    </source>
</reference>
<accession>A0A136ILH1</accession>
<proteinExistence type="predicted"/>
<dbReference type="AlphaFoldDB" id="A0A136ILH1"/>
<dbReference type="STRING" id="196109.A0A136ILH1"/>
<gene>
    <name evidence="1" type="ORF">Micbo1qcDRAFT_209645</name>
</gene>
<name>A0A136ILH1_9PEZI</name>
<sequence length="214" mass="22835">MATKICRPSSMSPSTAMPARIRIGKSAYCLEEFASIQRLAITTKSLLWVVYQTPDAGTNATVATALKGMVNGFARASCNESSSIELASLDIRGPIDGDTANARFQVVCQQLANIAVSKLWGPVDGLVQDDFNYVTGTRSADYDCENTDIVMISCLVVDCRFNSWISSTCTDSDTTVNQLYHDIRPHASGVKSKDISIAMGQAPPGTPGPASMPA</sequence>